<evidence type="ECO:0000256" key="1">
    <source>
        <dbReference type="SAM" id="Phobius"/>
    </source>
</evidence>
<feature type="transmembrane region" description="Helical" evidence="1">
    <location>
        <begin position="168"/>
        <end position="190"/>
    </location>
</feature>
<reference evidence="3" key="1">
    <citation type="journal article" date="2019" name="Int. J. Syst. Evol. Microbiol.">
        <title>The Global Catalogue of Microorganisms (GCM) 10K type strain sequencing project: providing services to taxonomists for standard genome sequencing and annotation.</title>
        <authorList>
            <consortium name="The Broad Institute Genomics Platform"/>
            <consortium name="The Broad Institute Genome Sequencing Center for Infectious Disease"/>
            <person name="Wu L."/>
            <person name="Ma J."/>
        </authorList>
    </citation>
    <scope>NUCLEOTIDE SEQUENCE [LARGE SCALE GENOMIC DNA]</scope>
    <source>
        <strain evidence="3">JCM 18303</strain>
    </source>
</reference>
<feature type="transmembrane region" description="Helical" evidence="1">
    <location>
        <begin position="119"/>
        <end position="138"/>
    </location>
</feature>
<accession>A0ABP9QGK6</accession>
<dbReference type="PANTHER" id="PTHR30188:SF4">
    <property type="entry name" value="PROTEIN TRIGALACTOSYLDIACYLGLYCEROL 1, CHLOROPLASTIC"/>
    <property type="match status" value="1"/>
</dbReference>
<organism evidence="2 3">
    <name type="scientific">Pseudonocardia eucalypti</name>
    <dbReference type="NCBI Taxonomy" id="648755"/>
    <lineage>
        <taxon>Bacteria</taxon>
        <taxon>Bacillati</taxon>
        <taxon>Actinomycetota</taxon>
        <taxon>Actinomycetes</taxon>
        <taxon>Pseudonocardiales</taxon>
        <taxon>Pseudonocardiaceae</taxon>
        <taxon>Pseudonocardia</taxon>
    </lineage>
</organism>
<keyword evidence="3" id="KW-1185">Reference proteome</keyword>
<comment type="caution">
    <text evidence="2">The sequence shown here is derived from an EMBL/GenBank/DDBJ whole genome shotgun (WGS) entry which is preliminary data.</text>
</comment>
<dbReference type="Pfam" id="PF02405">
    <property type="entry name" value="MlaE"/>
    <property type="match status" value="1"/>
</dbReference>
<keyword evidence="1" id="KW-1133">Transmembrane helix</keyword>
<keyword evidence="1" id="KW-0812">Transmembrane</keyword>
<dbReference type="InterPro" id="IPR030802">
    <property type="entry name" value="Permease_MalE"/>
</dbReference>
<sequence>MSVDPSAPVRSPGQPDQRRRGADWIEFVPGGIRRVVVDVGQIAQLFSRLVVGVVRNPRGFWGASFEEMYAMLRFAWIPVLLSTGGFSFAIGTFGYDLLRVVGAGNRVGTFFVMAGPREIAPYTVAMAIAGVMGTSLTADLGARKVREELDALEVLGVDPERTLVLPRVVAMTMMVFGFNLVGVAAVVVMAGVATTIIGSTSIASYIAGFFTIMNMTDLVGTVLKSILLGLMIGIVCAAKGLSVKGGAEGVGRAVNQAVVLCFAWVWIITFTFNSIMLGLNPNMAVTR</sequence>
<dbReference type="EMBL" id="BAABJP010000024">
    <property type="protein sequence ID" value="GAA5161599.1"/>
    <property type="molecule type" value="Genomic_DNA"/>
</dbReference>
<dbReference type="PANTHER" id="PTHR30188">
    <property type="entry name" value="ABC TRANSPORTER PERMEASE PROTEIN-RELATED"/>
    <property type="match status" value="1"/>
</dbReference>
<proteinExistence type="predicted"/>
<feature type="transmembrane region" description="Helical" evidence="1">
    <location>
        <begin position="253"/>
        <end position="279"/>
    </location>
</feature>
<evidence type="ECO:0000313" key="3">
    <source>
        <dbReference type="Proteomes" id="UP001428817"/>
    </source>
</evidence>
<feature type="transmembrane region" description="Helical" evidence="1">
    <location>
        <begin position="222"/>
        <end position="241"/>
    </location>
</feature>
<name>A0ABP9QGK6_9PSEU</name>
<feature type="transmembrane region" description="Helical" evidence="1">
    <location>
        <begin position="74"/>
        <end position="95"/>
    </location>
</feature>
<evidence type="ECO:0008006" key="4">
    <source>
        <dbReference type="Google" id="ProtNLM"/>
    </source>
</evidence>
<dbReference type="Proteomes" id="UP001428817">
    <property type="component" value="Unassembled WGS sequence"/>
</dbReference>
<protein>
    <recommendedName>
        <fullName evidence="4">ABC transporter permease</fullName>
    </recommendedName>
</protein>
<keyword evidence="1" id="KW-0472">Membrane</keyword>
<gene>
    <name evidence="2" type="ORF">GCM10023321_46100</name>
</gene>
<evidence type="ECO:0000313" key="2">
    <source>
        <dbReference type="EMBL" id="GAA5161599.1"/>
    </source>
</evidence>